<name>A0A1H3MZW2_9ACTN</name>
<feature type="compositionally biased region" description="Low complexity" evidence="7">
    <location>
        <begin position="833"/>
        <end position="846"/>
    </location>
</feature>
<feature type="region of interest" description="Disordered" evidence="7">
    <location>
        <begin position="920"/>
        <end position="943"/>
    </location>
</feature>
<proteinExistence type="predicted"/>
<dbReference type="InterPro" id="IPR050980">
    <property type="entry name" value="2C_sensor_his_kinase"/>
</dbReference>
<evidence type="ECO:0000313" key="9">
    <source>
        <dbReference type="EMBL" id="SDY81745.1"/>
    </source>
</evidence>
<dbReference type="InterPro" id="IPR005467">
    <property type="entry name" value="His_kinase_dom"/>
</dbReference>
<feature type="compositionally biased region" description="Polar residues" evidence="7">
    <location>
        <begin position="1"/>
        <end position="12"/>
    </location>
</feature>
<keyword evidence="5 9" id="KW-0418">Kinase</keyword>
<gene>
    <name evidence="9" type="ORF">SAMN05421684_1706</name>
</gene>
<reference evidence="10" key="1">
    <citation type="submission" date="2016-10" db="EMBL/GenBank/DDBJ databases">
        <authorList>
            <person name="Varghese N."/>
            <person name="Submissions S."/>
        </authorList>
    </citation>
    <scope>NUCLEOTIDE SEQUENCE [LARGE SCALE GENOMIC DNA]</scope>
    <source>
        <strain evidence="10">DSM 44718</strain>
    </source>
</reference>
<evidence type="ECO:0000256" key="3">
    <source>
        <dbReference type="ARBA" id="ARBA00022553"/>
    </source>
</evidence>
<feature type="region of interest" description="Disordered" evidence="7">
    <location>
        <begin position="681"/>
        <end position="728"/>
    </location>
</feature>
<dbReference type="PANTHER" id="PTHR44936:SF9">
    <property type="entry name" value="SENSOR PROTEIN CREC"/>
    <property type="match status" value="1"/>
</dbReference>
<dbReference type="Pfam" id="PF08376">
    <property type="entry name" value="NIT"/>
    <property type="match status" value="1"/>
</dbReference>
<dbReference type="Proteomes" id="UP000199632">
    <property type="component" value="Unassembled WGS sequence"/>
</dbReference>
<dbReference type="STRING" id="137265.SAMN05421684_1706"/>
<evidence type="ECO:0000256" key="1">
    <source>
        <dbReference type="ARBA" id="ARBA00000085"/>
    </source>
</evidence>
<dbReference type="InterPro" id="IPR013587">
    <property type="entry name" value="Nitrate/nitrite_sensing"/>
</dbReference>
<feature type="region of interest" description="Disordered" evidence="7">
    <location>
        <begin position="810"/>
        <end position="854"/>
    </location>
</feature>
<evidence type="ECO:0000256" key="4">
    <source>
        <dbReference type="ARBA" id="ARBA00022679"/>
    </source>
</evidence>
<protein>
    <recommendedName>
        <fullName evidence="2">histidine kinase</fullName>
        <ecNumber evidence="2">2.7.13.3</ecNumber>
    </recommendedName>
</protein>
<keyword evidence="6" id="KW-0902">Two-component regulatory system</keyword>
<feature type="domain" description="Histidine kinase" evidence="8">
    <location>
        <begin position="548"/>
        <end position="653"/>
    </location>
</feature>
<dbReference type="GO" id="GO:0000160">
    <property type="term" value="P:phosphorelay signal transduction system"/>
    <property type="evidence" value="ECO:0007669"/>
    <property type="project" value="UniProtKB-KW"/>
</dbReference>
<feature type="compositionally biased region" description="Low complexity" evidence="7">
    <location>
        <begin position="869"/>
        <end position="880"/>
    </location>
</feature>
<organism evidence="9 10">
    <name type="scientific">Asanoa ishikariensis</name>
    <dbReference type="NCBI Taxonomy" id="137265"/>
    <lineage>
        <taxon>Bacteria</taxon>
        <taxon>Bacillati</taxon>
        <taxon>Actinomycetota</taxon>
        <taxon>Actinomycetes</taxon>
        <taxon>Micromonosporales</taxon>
        <taxon>Micromonosporaceae</taxon>
        <taxon>Asanoa</taxon>
    </lineage>
</organism>
<dbReference type="InterPro" id="IPR003594">
    <property type="entry name" value="HATPase_dom"/>
</dbReference>
<feature type="compositionally biased region" description="Basic and acidic residues" evidence="7">
    <location>
        <begin position="899"/>
        <end position="908"/>
    </location>
</feature>
<comment type="catalytic activity">
    <reaction evidence="1">
        <text>ATP + protein L-histidine = ADP + protein N-phospho-L-histidine.</text>
        <dbReference type="EC" id="2.7.13.3"/>
    </reaction>
</comment>
<dbReference type="PROSITE" id="PS50109">
    <property type="entry name" value="HIS_KIN"/>
    <property type="match status" value="1"/>
</dbReference>
<evidence type="ECO:0000256" key="5">
    <source>
        <dbReference type="ARBA" id="ARBA00022777"/>
    </source>
</evidence>
<evidence type="ECO:0000313" key="10">
    <source>
        <dbReference type="Proteomes" id="UP000199632"/>
    </source>
</evidence>
<evidence type="ECO:0000259" key="8">
    <source>
        <dbReference type="PROSITE" id="PS50109"/>
    </source>
</evidence>
<keyword evidence="3" id="KW-0597">Phosphoprotein</keyword>
<dbReference type="PANTHER" id="PTHR44936">
    <property type="entry name" value="SENSOR PROTEIN CREC"/>
    <property type="match status" value="1"/>
</dbReference>
<feature type="compositionally biased region" description="Pro residues" evidence="7">
    <location>
        <begin position="816"/>
        <end position="832"/>
    </location>
</feature>
<dbReference type="Gene3D" id="6.10.340.10">
    <property type="match status" value="1"/>
</dbReference>
<dbReference type="AlphaFoldDB" id="A0A1H3MZW2"/>
<accession>A0A1H3MZW2</accession>
<feature type="region of interest" description="Disordered" evidence="7">
    <location>
        <begin position="1"/>
        <end position="21"/>
    </location>
</feature>
<sequence length="943" mass="99684">MTTGRMTLSARSPRTPGLERRGLPRLADARIRSKLGLLLLVPLVAVIALAAVRLVDVSRQASDATLIRSLSELSIDVSALTQNLHKERMAAAAFLATPEAKADAYNLRVRSTDALVTTYQNRRANLPDLPGSVRNRLAAIDDHLTGLPGIREETLARGEMSVAEATLRYGVVLGDLVAYGEALGQVSGEGDLADSLRAMAAFARAKAATAEEEAVVFVALSSGGLSQEQFSAFVATLTSQQEAFAAFAGSASAAQQGAVDRTVTGDASLLADQVSAQLTRSVGEAAPFPASVGSPAIGAVNDLMRYAETKLERDLLGQADDARGAAVRQATVEGTLVLSVLLIALLLAIVIARSLNRSLFRLRDGALTVANYGLPEAVGRLRELEKLGEGGVEEIVNEVRDPIRLTNRDEVGEVAAAFNVVHREAVRIAAEQAALRTSVSAMFLTLARRSQTLVDRIIGELDSIERGEEDPKRLAKLFVLDHLATRMRRNDENLLVLAGADTAPPRREDALLIDALRAAQSEVEFYNRIEFGTVDPDISVSAKAVNDVVRILSELLDNATRFSPPNTVVVADARRIRDYVVVQVEDRGLGLDDDQIEALNQRLQAPSPVDVSAFRLMGLAVVARLAARYRIQVELRRTLDAGTVALVTLPAEIVVVPQHAGHPPTLLPRKRVPASAELGSLAAGNGHARGGSAWANRASATTLAEPPTTPAQWDVSLPQRPAFGTEVPPTAAPVAGPGYATAPPVPPAPSAAAPPVPPVAGSEAALLAEPSREATTEMPIFREMEAVWFQSHGHSSTQILHLPDNYLAPAARPAAAPGPPPPAPAPTPPTIPVQPAVTTAAPAGRSAPPPADDELWRTAADEGWDRATRAATPATDGTTRSGLPKRVPQAQLVPGGVETRPKEGVKRAPEEVRGLLSAYHRGVQRGRTAGAEPGLPDPSKESR</sequence>
<dbReference type="Pfam" id="PF02518">
    <property type="entry name" value="HATPase_c"/>
    <property type="match status" value="1"/>
</dbReference>
<keyword evidence="10" id="KW-1185">Reference proteome</keyword>
<feature type="region of interest" description="Disordered" evidence="7">
    <location>
        <begin position="869"/>
        <end position="908"/>
    </location>
</feature>
<keyword evidence="4" id="KW-0808">Transferase</keyword>
<dbReference type="EMBL" id="FNQB01000001">
    <property type="protein sequence ID" value="SDY81745.1"/>
    <property type="molecule type" value="Genomic_DNA"/>
</dbReference>
<dbReference type="RefSeq" id="WP_373315417.1">
    <property type="nucleotide sequence ID" value="NZ_BOND01000028.1"/>
</dbReference>
<evidence type="ECO:0000256" key="7">
    <source>
        <dbReference type="SAM" id="MobiDB-lite"/>
    </source>
</evidence>
<dbReference type="Gene3D" id="3.30.565.10">
    <property type="entry name" value="Histidine kinase-like ATPase, C-terminal domain"/>
    <property type="match status" value="1"/>
</dbReference>
<evidence type="ECO:0000256" key="6">
    <source>
        <dbReference type="ARBA" id="ARBA00023012"/>
    </source>
</evidence>
<dbReference type="SMART" id="SM00387">
    <property type="entry name" value="HATPase_c"/>
    <property type="match status" value="1"/>
</dbReference>
<dbReference type="GO" id="GO:0004673">
    <property type="term" value="F:protein histidine kinase activity"/>
    <property type="evidence" value="ECO:0007669"/>
    <property type="project" value="UniProtKB-EC"/>
</dbReference>
<evidence type="ECO:0000256" key="2">
    <source>
        <dbReference type="ARBA" id="ARBA00012438"/>
    </source>
</evidence>
<dbReference type="SUPFAM" id="SSF55874">
    <property type="entry name" value="ATPase domain of HSP90 chaperone/DNA topoisomerase II/histidine kinase"/>
    <property type="match status" value="1"/>
</dbReference>
<dbReference type="InterPro" id="IPR036890">
    <property type="entry name" value="HATPase_C_sf"/>
</dbReference>
<dbReference type="EC" id="2.7.13.3" evidence="2"/>